<dbReference type="Proteomes" id="UP001297581">
    <property type="component" value="Unassembled WGS sequence"/>
</dbReference>
<protein>
    <submittedName>
        <fullName evidence="6">Metalloregulator ArsR/SmtB family transcription factor</fullName>
    </submittedName>
</protein>
<dbReference type="InterPro" id="IPR036390">
    <property type="entry name" value="WH_DNA-bd_sf"/>
</dbReference>
<name>A0AAJ1EZ88_9GAMM</name>
<dbReference type="InterPro" id="IPR036388">
    <property type="entry name" value="WH-like_DNA-bd_sf"/>
</dbReference>
<dbReference type="CDD" id="cd00090">
    <property type="entry name" value="HTH_ARSR"/>
    <property type="match status" value="1"/>
</dbReference>
<dbReference type="SMART" id="SM00418">
    <property type="entry name" value="HTH_ARSR"/>
    <property type="match status" value="1"/>
</dbReference>
<reference evidence="6 7" key="1">
    <citation type="submission" date="2022-02" db="EMBL/GenBank/DDBJ databases">
        <title>The genome sequence of Shewanella sp. 3B26.</title>
        <authorList>
            <person name="Du J."/>
        </authorList>
    </citation>
    <scope>NUCLEOTIDE SEQUENCE [LARGE SCALE GENOMIC DNA]</scope>
    <source>
        <strain evidence="6 7">3B26</strain>
    </source>
</reference>
<proteinExistence type="predicted"/>
<evidence type="ECO:0000256" key="2">
    <source>
        <dbReference type="ARBA" id="ARBA00023015"/>
    </source>
</evidence>
<dbReference type="NCBIfam" id="NF033788">
    <property type="entry name" value="HTH_metalloreg"/>
    <property type="match status" value="1"/>
</dbReference>
<evidence type="ECO:0000313" key="7">
    <source>
        <dbReference type="Proteomes" id="UP001297581"/>
    </source>
</evidence>
<dbReference type="FunFam" id="1.10.10.10:FF:000279">
    <property type="entry name" value="Transcriptional regulator, ArsR family"/>
    <property type="match status" value="1"/>
</dbReference>
<evidence type="ECO:0000259" key="5">
    <source>
        <dbReference type="PROSITE" id="PS50987"/>
    </source>
</evidence>
<dbReference type="PANTHER" id="PTHR33154">
    <property type="entry name" value="TRANSCRIPTIONAL REGULATOR, ARSR FAMILY"/>
    <property type="match status" value="1"/>
</dbReference>
<dbReference type="NCBIfam" id="NF007528">
    <property type="entry name" value="PRK10141.1"/>
    <property type="match status" value="1"/>
</dbReference>
<sequence length="111" mass="12617">MDVVSFFKALADDTRLRILMLIVGETELCVCELTEALGLSQPKISRHLRLLKDAGLLQDRRQGQWVYYRQAETLPDWCAGQLAYLADKGPDWLSDEKQRLSAMGCRPGRCC</sequence>
<keyword evidence="2" id="KW-0805">Transcription regulation</keyword>
<gene>
    <name evidence="6" type="ORF">MJ923_16205</name>
</gene>
<accession>A0AAJ1EZ88</accession>
<keyword evidence="7" id="KW-1185">Reference proteome</keyword>
<keyword evidence="1" id="KW-0059">Arsenical resistance</keyword>
<dbReference type="SUPFAM" id="SSF46785">
    <property type="entry name" value="Winged helix' DNA-binding domain"/>
    <property type="match status" value="1"/>
</dbReference>
<dbReference type="PROSITE" id="PS50987">
    <property type="entry name" value="HTH_ARSR_2"/>
    <property type="match status" value="1"/>
</dbReference>
<dbReference type="RefSeq" id="WP_240591969.1">
    <property type="nucleotide sequence ID" value="NZ_JAKUDL010000006.1"/>
</dbReference>
<organism evidence="6 7">
    <name type="scientific">Shewanella zhuhaiensis</name>
    <dbReference type="NCBI Taxonomy" id="2919576"/>
    <lineage>
        <taxon>Bacteria</taxon>
        <taxon>Pseudomonadati</taxon>
        <taxon>Pseudomonadota</taxon>
        <taxon>Gammaproteobacteria</taxon>
        <taxon>Alteromonadales</taxon>
        <taxon>Shewanellaceae</taxon>
        <taxon>Shewanella</taxon>
    </lineage>
</organism>
<dbReference type="GO" id="GO:0003700">
    <property type="term" value="F:DNA-binding transcription factor activity"/>
    <property type="evidence" value="ECO:0007669"/>
    <property type="project" value="InterPro"/>
</dbReference>
<dbReference type="InterPro" id="IPR011991">
    <property type="entry name" value="ArsR-like_HTH"/>
</dbReference>
<keyword evidence="4" id="KW-0804">Transcription</keyword>
<dbReference type="InterPro" id="IPR051081">
    <property type="entry name" value="HTH_MetalResp_TranReg"/>
</dbReference>
<evidence type="ECO:0000256" key="3">
    <source>
        <dbReference type="ARBA" id="ARBA00023125"/>
    </source>
</evidence>
<dbReference type="InterPro" id="IPR001845">
    <property type="entry name" value="HTH_ArsR_DNA-bd_dom"/>
</dbReference>
<evidence type="ECO:0000256" key="4">
    <source>
        <dbReference type="ARBA" id="ARBA00023163"/>
    </source>
</evidence>
<dbReference type="PANTHER" id="PTHR33154:SF18">
    <property type="entry name" value="ARSENICAL RESISTANCE OPERON REPRESSOR"/>
    <property type="match status" value="1"/>
</dbReference>
<dbReference type="EMBL" id="JAKUDL010000006">
    <property type="protein sequence ID" value="MCH4295849.1"/>
    <property type="molecule type" value="Genomic_DNA"/>
</dbReference>
<dbReference type="GO" id="GO:0003677">
    <property type="term" value="F:DNA binding"/>
    <property type="evidence" value="ECO:0007669"/>
    <property type="project" value="UniProtKB-KW"/>
</dbReference>
<dbReference type="PRINTS" id="PR00778">
    <property type="entry name" value="HTHARSR"/>
</dbReference>
<dbReference type="Pfam" id="PF01022">
    <property type="entry name" value="HTH_5"/>
    <property type="match status" value="1"/>
</dbReference>
<dbReference type="Gene3D" id="1.10.10.10">
    <property type="entry name" value="Winged helix-like DNA-binding domain superfamily/Winged helix DNA-binding domain"/>
    <property type="match status" value="1"/>
</dbReference>
<comment type="caution">
    <text evidence="6">The sequence shown here is derived from an EMBL/GenBank/DDBJ whole genome shotgun (WGS) entry which is preliminary data.</text>
</comment>
<dbReference type="GO" id="GO:0046685">
    <property type="term" value="P:response to arsenic-containing substance"/>
    <property type="evidence" value="ECO:0007669"/>
    <property type="project" value="UniProtKB-KW"/>
</dbReference>
<evidence type="ECO:0000256" key="1">
    <source>
        <dbReference type="ARBA" id="ARBA00022849"/>
    </source>
</evidence>
<keyword evidence="3" id="KW-0238">DNA-binding</keyword>
<evidence type="ECO:0000313" key="6">
    <source>
        <dbReference type="EMBL" id="MCH4295849.1"/>
    </source>
</evidence>
<dbReference type="AlphaFoldDB" id="A0AAJ1EZ88"/>
<feature type="domain" description="HTH arsR-type" evidence="5">
    <location>
        <begin position="1"/>
        <end position="89"/>
    </location>
</feature>